<dbReference type="STRING" id="56216.A0A1A6GNH3"/>
<dbReference type="GO" id="GO:0005886">
    <property type="term" value="C:plasma membrane"/>
    <property type="evidence" value="ECO:0007669"/>
    <property type="project" value="UniProtKB-ARBA"/>
</dbReference>
<dbReference type="Proteomes" id="UP000092124">
    <property type="component" value="Unassembled WGS sequence"/>
</dbReference>
<dbReference type="SMART" id="SM00406">
    <property type="entry name" value="IGv"/>
    <property type="match status" value="2"/>
</dbReference>
<evidence type="ECO:0000313" key="6">
    <source>
        <dbReference type="Proteomes" id="UP000092124"/>
    </source>
</evidence>
<comment type="caution">
    <text evidence="5">The sequence shown here is derived from an EMBL/GenBank/DDBJ whole genome shotgun (WGS) entry which is preliminary data.</text>
</comment>
<accession>A0A1A6GNH3</accession>
<keyword evidence="2" id="KW-1064">Adaptive immunity</keyword>
<dbReference type="SMART" id="SM00409">
    <property type="entry name" value="IG"/>
    <property type="match status" value="2"/>
</dbReference>
<dbReference type="SUPFAM" id="SSF48726">
    <property type="entry name" value="Immunoglobulin"/>
    <property type="match status" value="3"/>
</dbReference>
<dbReference type="EMBL" id="LZPO01076836">
    <property type="protein sequence ID" value="OBS67833.1"/>
    <property type="molecule type" value="Genomic_DNA"/>
</dbReference>
<dbReference type="GO" id="GO:0005576">
    <property type="term" value="C:extracellular region"/>
    <property type="evidence" value="ECO:0007669"/>
    <property type="project" value="UniProtKB-ARBA"/>
</dbReference>
<dbReference type="InterPro" id="IPR050150">
    <property type="entry name" value="IgV_Light_Chain"/>
</dbReference>
<keyword evidence="6" id="KW-1185">Reference proteome</keyword>
<feature type="domain" description="Ig-like" evidence="4">
    <location>
        <begin position="254"/>
        <end position="357"/>
    </location>
</feature>
<gene>
    <name evidence="5" type="ORF">A6R68_03625</name>
</gene>
<dbReference type="GO" id="GO:0019814">
    <property type="term" value="C:immunoglobulin complex"/>
    <property type="evidence" value="ECO:0007669"/>
    <property type="project" value="UniProtKB-KW"/>
</dbReference>
<dbReference type="InterPro" id="IPR007110">
    <property type="entry name" value="Ig-like_dom"/>
</dbReference>
<evidence type="ECO:0000256" key="2">
    <source>
        <dbReference type="ARBA" id="ARBA00023130"/>
    </source>
</evidence>
<dbReference type="PANTHER" id="PTHR23267">
    <property type="entry name" value="IMMUNOGLOBULIN LIGHT CHAIN"/>
    <property type="match status" value="1"/>
</dbReference>
<reference evidence="5 6" key="1">
    <citation type="submission" date="2016-06" db="EMBL/GenBank/DDBJ databases">
        <title>The Draft Genome Sequence and Annotation of the Desert Woodrat Neotoma lepida.</title>
        <authorList>
            <person name="Campbell M."/>
            <person name="Oakeson K.F."/>
            <person name="Yandell M."/>
            <person name="Halpert J.R."/>
            <person name="Dearing D."/>
        </authorList>
    </citation>
    <scope>NUCLEOTIDE SEQUENCE [LARGE SCALE GENOMIC DNA]</scope>
    <source>
        <strain evidence="5">417</strain>
        <tissue evidence="5">Liver</tissue>
    </source>
</reference>
<dbReference type="GO" id="GO:0002250">
    <property type="term" value="P:adaptive immune response"/>
    <property type="evidence" value="ECO:0007669"/>
    <property type="project" value="UniProtKB-KW"/>
</dbReference>
<dbReference type="OrthoDB" id="9605868at2759"/>
<dbReference type="InterPro" id="IPR013783">
    <property type="entry name" value="Ig-like_fold"/>
</dbReference>
<dbReference type="Pfam" id="PF07686">
    <property type="entry name" value="V-set"/>
    <property type="match status" value="2"/>
</dbReference>
<organism evidence="5 6">
    <name type="scientific">Neotoma lepida</name>
    <name type="common">Desert woodrat</name>
    <dbReference type="NCBI Taxonomy" id="56216"/>
    <lineage>
        <taxon>Eukaryota</taxon>
        <taxon>Metazoa</taxon>
        <taxon>Chordata</taxon>
        <taxon>Craniata</taxon>
        <taxon>Vertebrata</taxon>
        <taxon>Euteleostomi</taxon>
        <taxon>Mammalia</taxon>
        <taxon>Eutheria</taxon>
        <taxon>Euarchontoglires</taxon>
        <taxon>Glires</taxon>
        <taxon>Rodentia</taxon>
        <taxon>Myomorpha</taxon>
        <taxon>Muroidea</taxon>
        <taxon>Cricetidae</taxon>
        <taxon>Neotominae</taxon>
        <taxon>Neotoma</taxon>
    </lineage>
</organism>
<sequence length="357" mass="39102">MNEDRKDFGRWGRSPGQRAGSPDAVFLLFAQRSVIRSRDAGSSGLVPPFLFHFSTKLSGTLDRYGGSKAGTDFTLKISRAEPEDLMIYYCFQGTHLPLMMDSSYQVLRMRCPAQLLGLLVFWLPGASGDIVMTQAALSGPVTLGESASFSCRSSQSLLHSNGNTYLHWHHQRPGQSPQLLIYRVSNLASGVPSRFSGIGSGTDFTLKISKVEAEDVGVYYCLQTLDYPLTDSSYQVLRMRCPAQLLGLLVFWLPGASGDIVMTQAALSGPVTLGESASFSCRSSQSLLHSNGNTYLDWYHQRPGHSPQLLIYRVSNLASGVSNRFSGSGSGTDFALKISKVEAEDVGVYYCLQRLEY</sequence>
<dbReference type="Gene3D" id="2.60.40.10">
    <property type="entry name" value="Immunoglobulins"/>
    <property type="match status" value="3"/>
</dbReference>
<feature type="domain" description="Ig-like" evidence="4">
    <location>
        <begin position="124"/>
        <end position="221"/>
    </location>
</feature>
<evidence type="ECO:0000259" key="4">
    <source>
        <dbReference type="PROSITE" id="PS50835"/>
    </source>
</evidence>
<dbReference type="PROSITE" id="PS50835">
    <property type="entry name" value="IG_LIKE"/>
    <property type="match status" value="2"/>
</dbReference>
<dbReference type="InterPro" id="IPR003599">
    <property type="entry name" value="Ig_sub"/>
</dbReference>
<dbReference type="AlphaFoldDB" id="A0A1A6GNH3"/>
<dbReference type="FunFam" id="2.60.40.10:FF:000365">
    <property type="entry name" value="If kappa light chain"/>
    <property type="match status" value="2"/>
</dbReference>
<evidence type="ECO:0000256" key="3">
    <source>
        <dbReference type="ARBA" id="ARBA00043265"/>
    </source>
</evidence>
<keyword evidence="1" id="KW-0391">Immunity</keyword>
<dbReference type="InterPro" id="IPR036179">
    <property type="entry name" value="Ig-like_dom_sf"/>
</dbReference>
<protein>
    <recommendedName>
        <fullName evidence="4">Ig-like domain-containing protein</fullName>
    </recommendedName>
</protein>
<keyword evidence="3" id="KW-1280">Immunoglobulin</keyword>
<evidence type="ECO:0000256" key="1">
    <source>
        <dbReference type="ARBA" id="ARBA00022859"/>
    </source>
</evidence>
<dbReference type="InterPro" id="IPR013106">
    <property type="entry name" value="Ig_V-set"/>
</dbReference>
<name>A0A1A6GNH3_NEOLE</name>
<evidence type="ECO:0000313" key="5">
    <source>
        <dbReference type="EMBL" id="OBS67833.1"/>
    </source>
</evidence>
<proteinExistence type="predicted"/>
<feature type="non-terminal residue" evidence="5">
    <location>
        <position position="357"/>
    </location>
</feature>